<dbReference type="PROSITE" id="PS00198">
    <property type="entry name" value="4FE4S_FER_1"/>
    <property type="match status" value="1"/>
</dbReference>
<reference evidence="6" key="3">
    <citation type="submission" date="2022-10" db="EMBL/GenBank/DDBJ databases">
        <title>Human gut microbiome strain richness.</title>
        <authorList>
            <person name="Chen-Liaw A."/>
        </authorList>
    </citation>
    <scope>NUCLEOTIDE SEQUENCE</scope>
    <source>
        <strain evidence="6">F7_m1001271B151109d0_201107</strain>
    </source>
</reference>
<dbReference type="GeneID" id="29454918"/>
<evidence type="ECO:0000259" key="4">
    <source>
        <dbReference type="PROSITE" id="PS51379"/>
    </source>
</evidence>
<feature type="domain" description="4Fe-4S ferredoxin-type" evidence="4">
    <location>
        <begin position="35"/>
        <end position="65"/>
    </location>
</feature>
<evidence type="ECO:0000313" key="8">
    <source>
        <dbReference type="Proteomes" id="UP000266492"/>
    </source>
</evidence>
<dbReference type="PANTHER" id="PTHR43193:SF2">
    <property type="entry name" value="POLYFERREDOXIN PROTEIN FWDF"/>
    <property type="match status" value="1"/>
</dbReference>
<dbReference type="InterPro" id="IPR052977">
    <property type="entry name" value="Polyferredoxin-like_ET"/>
</dbReference>
<dbReference type="Proteomes" id="UP001214017">
    <property type="component" value="Unassembled WGS sequence"/>
</dbReference>
<dbReference type="EMBL" id="JAQNWR010000009">
    <property type="protein sequence ID" value="MDC2409025.1"/>
    <property type="molecule type" value="Genomic_DNA"/>
</dbReference>
<dbReference type="Proteomes" id="UP000460135">
    <property type="component" value="Unassembled WGS sequence"/>
</dbReference>
<accession>A0A395VX50</accession>
<comment type="caution">
    <text evidence="7">The sequence shown here is derived from an EMBL/GenBank/DDBJ whole genome shotgun (WGS) entry which is preliminary data.</text>
</comment>
<keyword evidence="1" id="KW-0479">Metal-binding</keyword>
<evidence type="ECO:0000256" key="3">
    <source>
        <dbReference type="ARBA" id="ARBA00023014"/>
    </source>
</evidence>
<dbReference type="PROSITE" id="PS51379">
    <property type="entry name" value="4FE4S_FER_2"/>
    <property type="match status" value="2"/>
</dbReference>
<dbReference type="AlphaFoldDB" id="A0A395VX50"/>
<protein>
    <submittedName>
        <fullName evidence="7">4Fe-4S dicluster domain-containing protein</fullName>
    </submittedName>
    <submittedName>
        <fullName evidence="6">Coenzyme F420 hydrogenase/dehydrogenase, beta subunit C-terminal domain</fullName>
    </submittedName>
</protein>
<dbReference type="InterPro" id="IPR017896">
    <property type="entry name" value="4Fe4S_Fe-S-bd"/>
</dbReference>
<dbReference type="KEGG" id="boa:Bovatus_04896"/>
<dbReference type="EMBL" id="QRVZ01000022">
    <property type="protein sequence ID" value="RGS80641.1"/>
    <property type="molecule type" value="Genomic_DNA"/>
</dbReference>
<dbReference type="Pfam" id="PF12838">
    <property type="entry name" value="Fer4_7"/>
    <property type="match status" value="1"/>
</dbReference>
<dbReference type="Proteomes" id="UP000266492">
    <property type="component" value="Unassembled WGS sequence"/>
</dbReference>
<dbReference type="Pfam" id="PF04432">
    <property type="entry name" value="FrhB_FdhB_C"/>
    <property type="match status" value="1"/>
</dbReference>
<organism evidence="7 8">
    <name type="scientific">Bacteroides ovatus</name>
    <dbReference type="NCBI Taxonomy" id="28116"/>
    <lineage>
        <taxon>Bacteria</taxon>
        <taxon>Pseudomonadati</taxon>
        <taxon>Bacteroidota</taxon>
        <taxon>Bacteroidia</taxon>
        <taxon>Bacteroidales</taxon>
        <taxon>Bacteroidaceae</taxon>
        <taxon>Bacteroides</taxon>
    </lineage>
</organism>
<name>A0A395VX50_BACOV</name>
<evidence type="ECO:0000313" key="7">
    <source>
        <dbReference type="EMBL" id="RGS80641.1"/>
    </source>
</evidence>
<evidence type="ECO:0000256" key="2">
    <source>
        <dbReference type="ARBA" id="ARBA00023004"/>
    </source>
</evidence>
<dbReference type="SUPFAM" id="SSF54862">
    <property type="entry name" value="4Fe-4S ferredoxins"/>
    <property type="match status" value="1"/>
</dbReference>
<dbReference type="GO" id="GO:0046872">
    <property type="term" value="F:metal ion binding"/>
    <property type="evidence" value="ECO:0007669"/>
    <property type="project" value="UniProtKB-KW"/>
</dbReference>
<evidence type="ECO:0000313" key="5">
    <source>
        <dbReference type="EMBL" id="KAA3803032.1"/>
    </source>
</evidence>
<feature type="domain" description="4Fe-4S ferredoxin-type" evidence="4">
    <location>
        <begin position="1"/>
        <end position="30"/>
    </location>
</feature>
<proteinExistence type="predicted"/>
<reference evidence="7 8" key="1">
    <citation type="submission" date="2018-08" db="EMBL/GenBank/DDBJ databases">
        <title>A genome reference for cultivated species of the human gut microbiota.</title>
        <authorList>
            <person name="Zou Y."/>
            <person name="Xue W."/>
            <person name="Luo G."/>
        </authorList>
    </citation>
    <scope>NUCLEOTIDE SEQUENCE [LARGE SCALE GENOMIC DNA]</scope>
    <source>
        <strain evidence="7 8">AF20-9LB</strain>
    </source>
</reference>
<dbReference type="Gene3D" id="3.30.70.20">
    <property type="match status" value="1"/>
</dbReference>
<evidence type="ECO:0000313" key="6">
    <source>
        <dbReference type="EMBL" id="MDC2409025.1"/>
    </source>
</evidence>
<keyword evidence="2" id="KW-0408">Iron</keyword>
<gene>
    <name evidence="7" type="ORF">DWX70_20995</name>
    <name evidence="5" type="ORF">F3F51_17210</name>
    <name evidence="6" type="ORF">PO240_14185</name>
</gene>
<sequence>MIEIKDKSQCTGCTACANVCTHRFITMCFDDEGHSYPLVDTANCVNCGLCEKVCPMLHQDELPKDYDLDQLSVYAVYNKDEVIRNSSTSGGIFTLLADYVIDKGGIVYAARFDEYYHIYHTSVECKEELQAFRGSKYAQSDLSDVFSQIKLQLRNERYVLFVGTPCQVAGLKSFLIKEYDKLYTCDFICMCISSPKIWEEYLSEYWDKNTIKRIVFKDKRIGWHSWRMLIEDDKGEHFYRGIENPFFCSYLQHITNRPSCFSCPFRHIRRVSDITIADCWGIDKVNKEFDDDKGCTTMILQSQKGVEVFNSIKEKLVISSYNIGSVIQYNPYIVKPIEKAPECDIFYQTYRVLGIRAAFEEIKRLNHPSLIKKIIKKMKGVFEV</sequence>
<keyword evidence="3" id="KW-0411">Iron-sulfur</keyword>
<evidence type="ECO:0000256" key="1">
    <source>
        <dbReference type="ARBA" id="ARBA00022723"/>
    </source>
</evidence>
<dbReference type="GO" id="GO:0051536">
    <property type="term" value="F:iron-sulfur cluster binding"/>
    <property type="evidence" value="ECO:0007669"/>
    <property type="project" value="UniProtKB-KW"/>
</dbReference>
<dbReference type="Pfam" id="PF04422">
    <property type="entry name" value="FrhB_FdhB_N"/>
    <property type="match status" value="1"/>
</dbReference>
<dbReference type="PANTHER" id="PTHR43193">
    <property type="match status" value="1"/>
</dbReference>
<dbReference type="RefSeq" id="WP_004302224.1">
    <property type="nucleotide sequence ID" value="NZ_BAABYJ010000001.1"/>
</dbReference>
<dbReference type="InterPro" id="IPR017900">
    <property type="entry name" value="4Fe4S_Fe_S_CS"/>
</dbReference>
<reference evidence="5 9" key="2">
    <citation type="journal article" date="2019" name="Nat. Med.">
        <title>A library of human gut bacterial isolates paired with longitudinal multiomics data enables mechanistic microbiome research.</title>
        <authorList>
            <person name="Poyet M."/>
            <person name="Groussin M."/>
            <person name="Gibbons S.M."/>
            <person name="Avila-Pacheco J."/>
            <person name="Jiang X."/>
            <person name="Kearney S.M."/>
            <person name="Perrotta A.R."/>
            <person name="Berdy B."/>
            <person name="Zhao S."/>
            <person name="Lieberman T.D."/>
            <person name="Swanson P.K."/>
            <person name="Smith M."/>
            <person name="Roesemann S."/>
            <person name="Alexander J.E."/>
            <person name="Rich S.A."/>
            <person name="Livny J."/>
            <person name="Vlamakis H."/>
            <person name="Clish C."/>
            <person name="Bullock K."/>
            <person name="Deik A."/>
            <person name="Scott J."/>
            <person name="Pierce K.A."/>
            <person name="Xavier R.J."/>
            <person name="Alm E.J."/>
        </authorList>
    </citation>
    <scope>NUCLEOTIDE SEQUENCE [LARGE SCALE GENOMIC DNA]</scope>
    <source>
        <strain evidence="5 9">BIOML-A183</strain>
    </source>
</reference>
<dbReference type="EMBL" id="VWLX01000012">
    <property type="protein sequence ID" value="KAA3803032.1"/>
    <property type="molecule type" value="Genomic_DNA"/>
</dbReference>
<dbReference type="InterPro" id="IPR007525">
    <property type="entry name" value="FrhB_FdhB_C"/>
</dbReference>
<evidence type="ECO:0000313" key="9">
    <source>
        <dbReference type="Proteomes" id="UP000460135"/>
    </source>
</evidence>
<dbReference type="InterPro" id="IPR007516">
    <property type="entry name" value="Co_F420_Hydgase/DH_bsu_N"/>
</dbReference>